<protein>
    <submittedName>
        <fullName evidence="1">Uncharacterized protein</fullName>
    </submittedName>
</protein>
<proteinExistence type="predicted"/>
<sequence length="60" mass="6220">MQLKTVPITIPANWTGTVYLKGRIRHAGVSGSSATVALSGNMIDGTQAMAQLFKSGSDLA</sequence>
<name>A0A090RTF1_9VIBR</name>
<gene>
    <name evidence="1" type="ORF">JCM19235_1964</name>
</gene>
<accession>A0A090RTF1</accession>
<dbReference type="EMBL" id="BBMR01000003">
    <property type="protein sequence ID" value="GAL18541.1"/>
    <property type="molecule type" value="Genomic_DNA"/>
</dbReference>
<dbReference type="STRING" id="990268.JCM19235_1964"/>
<reference evidence="1 2" key="1">
    <citation type="submission" date="2014-09" db="EMBL/GenBank/DDBJ databases">
        <title>Vibrio maritimus JCM 19235. (C45) whole genome shotgun sequence.</title>
        <authorList>
            <person name="Sawabe T."/>
            <person name="Meirelles P."/>
            <person name="Nakanishi M."/>
            <person name="Sayaka M."/>
            <person name="Hattori M."/>
            <person name="Ohkuma M."/>
        </authorList>
    </citation>
    <scope>NUCLEOTIDE SEQUENCE [LARGE SCALE GENOMIC DNA]</scope>
    <source>
        <strain evidence="2">JCM19235</strain>
    </source>
</reference>
<evidence type="ECO:0000313" key="2">
    <source>
        <dbReference type="Proteomes" id="UP000029228"/>
    </source>
</evidence>
<dbReference type="Proteomes" id="UP000029228">
    <property type="component" value="Unassembled WGS sequence"/>
</dbReference>
<evidence type="ECO:0000313" key="1">
    <source>
        <dbReference type="EMBL" id="GAL18541.1"/>
    </source>
</evidence>
<dbReference type="AlphaFoldDB" id="A0A090RTF1"/>
<reference evidence="1 2" key="2">
    <citation type="submission" date="2014-09" db="EMBL/GenBank/DDBJ databases">
        <authorList>
            <consortium name="NBRP consortium"/>
            <person name="Sawabe T."/>
            <person name="Meirelles P."/>
            <person name="Nakanishi M."/>
            <person name="Sayaka M."/>
            <person name="Hattori M."/>
            <person name="Ohkuma M."/>
        </authorList>
    </citation>
    <scope>NUCLEOTIDE SEQUENCE [LARGE SCALE GENOMIC DNA]</scope>
    <source>
        <strain evidence="2">JCM19235</strain>
    </source>
</reference>
<keyword evidence="2" id="KW-1185">Reference proteome</keyword>
<organism evidence="1 2">
    <name type="scientific">Vibrio maritimus</name>
    <dbReference type="NCBI Taxonomy" id="990268"/>
    <lineage>
        <taxon>Bacteria</taxon>
        <taxon>Pseudomonadati</taxon>
        <taxon>Pseudomonadota</taxon>
        <taxon>Gammaproteobacteria</taxon>
        <taxon>Vibrionales</taxon>
        <taxon>Vibrionaceae</taxon>
        <taxon>Vibrio</taxon>
    </lineage>
</organism>
<comment type="caution">
    <text evidence="1">The sequence shown here is derived from an EMBL/GenBank/DDBJ whole genome shotgun (WGS) entry which is preliminary data.</text>
</comment>